<keyword evidence="4 7" id="KW-0238">DNA-binding</keyword>
<evidence type="ECO:0000256" key="5">
    <source>
        <dbReference type="ARBA" id="ARBA00023163"/>
    </source>
</evidence>
<feature type="domain" description="OmpR/PhoB-type" evidence="9">
    <location>
        <begin position="130"/>
        <end position="231"/>
    </location>
</feature>
<name>A0A7X3HBS1_9GAMM</name>
<dbReference type="GO" id="GO:0032993">
    <property type="term" value="C:protein-DNA complex"/>
    <property type="evidence" value="ECO:0007669"/>
    <property type="project" value="TreeGrafter"/>
</dbReference>
<evidence type="ECO:0000256" key="2">
    <source>
        <dbReference type="ARBA" id="ARBA00023012"/>
    </source>
</evidence>
<dbReference type="SUPFAM" id="SSF46894">
    <property type="entry name" value="C-terminal effector domain of the bipartite response regulators"/>
    <property type="match status" value="1"/>
</dbReference>
<keyword evidence="1 6" id="KW-0597">Phosphoprotein</keyword>
<dbReference type="InterPro" id="IPR001867">
    <property type="entry name" value="OmpR/PhoB-type_DNA-bd"/>
</dbReference>
<accession>A0A7X3HBS1</accession>
<evidence type="ECO:0000313" key="10">
    <source>
        <dbReference type="EMBL" id="MWK59072.1"/>
    </source>
</evidence>
<comment type="caution">
    <text evidence="10">The sequence shown here is derived from an EMBL/GenBank/DDBJ whole genome shotgun (WGS) entry which is preliminary data.</text>
</comment>
<evidence type="ECO:0000259" key="8">
    <source>
        <dbReference type="PROSITE" id="PS50110"/>
    </source>
</evidence>
<dbReference type="InterPro" id="IPR011006">
    <property type="entry name" value="CheY-like_superfamily"/>
</dbReference>
<dbReference type="CDD" id="cd17574">
    <property type="entry name" value="REC_OmpR"/>
    <property type="match status" value="1"/>
</dbReference>
<dbReference type="PANTHER" id="PTHR48111:SF1">
    <property type="entry name" value="TWO-COMPONENT RESPONSE REGULATOR ORR33"/>
    <property type="match status" value="1"/>
</dbReference>
<evidence type="ECO:0000256" key="1">
    <source>
        <dbReference type="ARBA" id="ARBA00022553"/>
    </source>
</evidence>
<dbReference type="Gene3D" id="3.40.50.2300">
    <property type="match status" value="1"/>
</dbReference>
<dbReference type="GO" id="GO:0005829">
    <property type="term" value="C:cytosol"/>
    <property type="evidence" value="ECO:0007669"/>
    <property type="project" value="TreeGrafter"/>
</dbReference>
<keyword evidence="3" id="KW-0805">Transcription regulation</keyword>
<keyword evidence="5" id="KW-0804">Transcription</keyword>
<evidence type="ECO:0000256" key="4">
    <source>
        <dbReference type="ARBA" id="ARBA00023125"/>
    </source>
</evidence>
<evidence type="ECO:0000256" key="7">
    <source>
        <dbReference type="PROSITE-ProRule" id="PRU01091"/>
    </source>
</evidence>
<dbReference type="Pfam" id="PF00486">
    <property type="entry name" value="Trans_reg_C"/>
    <property type="match status" value="1"/>
</dbReference>
<dbReference type="SMART" id="SM00448">
    <property type="entry name" value="REC"/>
    <property type="match status" value="1"/>
</dbReference>
<gene>
    <name evidence="10" type="ORF">GO594_24060</name>
</gene>
<dbReference type="EMBL" id="WTFN01000080">
    <property type="protein sequence ID" value="MWK59072.1"/>
    <property type="molecule type" value="Genomic_DNA"/>
</dbReference>
<dbReference type="RefSeq" id="WP_160482321.1">
    <property type="nucleotide sequence ID" value="NZ_WTFN01000080.1"/>
</dbReference>
<dbReference type="GO" id="GO:0000976">
    <property type="term" value="F:transcription cis-regulatory region binding"/>
    <property type="evidence" value="ECO:0007669"/>
    <property type="project" value="TreeGrafter"/>
</dbReference>
<sequence length="243" mass="27147">MFKDRILVVEDAPELREMLELYLQEAGYTVESTALGRECLRLVELDPPSLVLLDIGLPDIDGLSVVARLRASSPNMGVMLVTARDDDFDRIVGLEAGADCYLTKPVNLRVLLAQVRSLMRRYGKASSDTPSGLRLGRFQVDLLYRRILDEHGEDVSLTPGEFALLIGLIERRGKVVSRQQLLSSMRMGPDEEADLRTVDTLIGRLRRKLERSPNRPLLIQTVYGKGYRLAAEGEVVEELAPNS</sequence>
<dbReference type="CDD" id="cd00383">
    <property type="entry name" value="trans_reg_C"/>
    <property type="match status" value="1"/>
</dbReference>
<dbReference type="PANTHER" id="PTHR48111">
    <property type="entry name" value="REGULATOR OF RPOS"/>
    <property type="match status" value="1"/>
</dbReference>
<evidence type="ECO:0000256" key="3">
    <source>
        <dbReference type="ARBA" id="ARBA00023015"/>
    </source>
</evidence>
<dbReference type="PROSITE" id="PS51755">
    <property type="entry name" value="OMPR_PHOB"/>
    <property type="match status" value="1"/>
</dbReference>
<evidence type="ECO:0000313" key="11">
    <source>
        <dbReference type="Proteomes" id="UP000461288"/>
    </source>
</evidence>
<dbReference type="AlphaFoldDB" id="A0A7X3HBS1"/>
<dbReference type="InterPro" id="IPR036388">
    <property type="entry name" value="WH-like_DNA-bd_sf"/>
</dbReference>
<protein>
    <submittedName>
        <fullName evidence="10">Response regulator</fullName>
    </submittedName>
</protein>
<feature type="DNA-binding region" description="OmpR/PhoB-type" evidence="7">
    <location>
        <begin position="130"/>
        <end position="231"/>
    </location>
</feature>
<organism evidence="10 11">
    <name type="scientific">Metapseudomonas otitidis</name>
    <dbReference type="NCBI Taxonomy" id="319939"/>
    <lineage>
        <taxon>Bacteria</taxon>
        <taxon>Pseudomonadati</taxon>
        <taxon>Pseudomonadota</taxon>
        <taxon>Gammaproteobacteria</taxon>
        <taxon>Pseudomonadales</taxon>
        <taxon>Pseudomonadaceae</taxon>
        <taxon>Metapseudomonas</taxon>
    </lineage>
</organism>
<dbReference type="Gene3D" id="6.10.250.690">
    <property type="match status" value="1"/>
</dbReference>
<dbReference type="GO" id="GO:0006355">
    <property type="term" value="P:regulation of DNA-templated transcription"/>
    <property type="evidence" value="ECO:0007669"/>
    <property type="project" value="InterPro"/>
</dbReference>
<evidence type="ECO:0000259" key="9">
    <source>
        <dbReference type="PROSITE" id="PS51755"/>
    </source>
</evidence>
<feature type="modified residue" description="4-aspartylphosphate" evidence="6">
    <location>
        <position position="54"/>
    </location>
</feature>
<dbReference type="InterPro" id="IPR039420">
    <property type="entry name" value="WalR-like"/>
</dbReference>
<dbReference type="SMART" id="SM00862">
    <property type="entry name" value="Trans_reg_C"/>
    <property type="match status" value="1"/>
</dbReference>
<dbReference type="Pfam" id="PF00072">
    <property type="entry name" value="Response_reg"/>
    <property type="match status" value="1"/>
</dbReference>
<reference evidence="10 11" key="1">
    <citation type="submission" date="2019-12" db="EMBL/GenBank/DDBJ databases">
        <title>Draft genome sequence of Pseudomonas otitidis recovered from a chicken carcass.</title>
        <authorList>
            <person name="Vieira T.R."/>
            <person name="Oliviera E.F.C."/>
            <person name="Silva N.M.V."/>
            <person name="Sambrano G.E."/>
            <person name="Cibulski S.P."/>
            <person name="Cardoso M.R.I."/>
        </authorList>
    </citation>
    <scope>NUCLEOTIDE SEQUENCE [LARGE SCALE GENOMIC DNA]</scope>
    <source>
        <strain evidence="10 11">25_K</strain>
    </source>
</reference>
<dbReference type="InterPro" id="IPR001789">
    <property type="entry name" value="Sig_transdc_resp-reg_receiver"/>
</dbReference>
<keyword evidence="2" id="KW-0902">Two-component regulatory system</keyword>
<dbReference type="Proteomes" id="UP000461288">
    <property type="component" value="Unassembled WGS sequence"/>
</dbReference>
<dbReference type="SUPFAM" id="SSF52172">
    <property type="entry name" value="CheY-like"/>
    <property type="match status" value="1"/>
</dbReference>
<dbReference type="PROSITE" id="PS50110">
    <property type="entry name" value="RESPONSE_REGULATORY"/>
    <property type="match status" value="1"/>
</dbReference>
<evidence type="ECO:0000256" key="6">
    <source>
        <dbReference type="PROSITE-ProRule" id="PRU00169"/>
    </source>
</evidence>
<dbReference type="Gene3D" id="1.10.10.10">
    <property type="entry name" value="Winged helix-like DNA-binding domain superfamily/Winged helix DNA-binding domain"/>
    <property type="match status" value="1"/>
</dbReference>
<feature type="domain" description="Response regulatory" evidence="8">
    <location>
        <begin position="5"/>
        <end position="119"/>
    </location>
</feature>
<dbReference type="GO" id="GO:0000156">
    <property type="term" value="F:phosphorelay response regulator activity"/>
    <property type="evidence" value="ECO:0007669"/>
    <property type="project" value="TreeGrafter"/>
</dbReference>
<proteinExistence type="predicted"/>
<dbReference type="InterPro" id="IPR016032">
    <property type="entry name" value="Sig_transdc_resp-reg_C-effctor"/>
</dbReference>